<evidence type="ECO:0000256" key="1">
    <source>
        <dbReference type="ARBA" id="ARBA00003469"/>
    </source>
</evidence>
<dbReference type="AlphaFoldDB" id="A0A5A9GPC6"/>
<evidence type="ECO:0000256" key="5">
    <source>
        <dbReference type="ARBA" id="ARBA00022679"/>
    </source>
</evidence>
<dbReference type="GO" id="GO:0009228">
    <property type="term" value="P:thiamine biosynthetic process"/>
    <property type="evidence" value="ECO:0007669"/>
    <property type="project" value="UniProtKB-KW"/>
</dbReference>
<organism evidence="13 14">
    <name type="scientific">Azospirillum lipoferum</name>
    <dbReference type="NCBI Taxonomy" id="193"/>
    <lineage>
        <taxon>Bacteria</taxon>
        <taxon>Pseudomonadati</taxon>
        <taxon>Pseudomonadota</taxon>
        <taxon>Alphaproteobacteria</taxon>
        <taxon>Rhodospirillales</taxon>
        <taxon>Azospirillaceae</taxon>
        <taxon>Azospirillum</taxon>
    </lineage>
</organism>
<protein>
    <recommendedName>
        <fullName evidence="10">Thiamine pyrimidine synthase</fullName>
    </recommendedName>
</protein>
<sequence length="343" mass="37044">MESTMTVKRRDLLTASAAGMFLASVRPLGAQVGAQAQDALSIVLPNQFILAFIDVLFAQAGGYFEREGLRVGIEEARGSSMALQQVLGGNATIARIGAVDHIRASAQPAGRDLVAFGTVQQSSPWFVVSLRDKPVSGPQDMANRTVGIQSVGGTTETLLDIMLAARGVDRTAVQRVVVNNSPAGVDLIRQGRIDAYFVTASIAVALQKSGQPVHLWNTDTVAPTPGFCYAGKSEVIERHGPVIQRYVRAVRTALLDLIDGKVAVADALKAMERYDMAEARNPELAAAIYKENIAFLLADGRENLLRNVPKRWQSAYDLMVSCGFAPPNMKQEDLYTNRFIDAL</sequence>
<comment type="caution">
    <text evidence="13">The sequence shown here is derived from an EMBL/GenBank/DDBJ whole genome shotgun (WGS) entry which is preliminary data.</text>
</comment>
<comment type="catalytic activity">
    <reaction evidence="11">
        <text>N(6)-(pyridoxal phosphate)-L-lysyl-[4-amino-5-hydroxymethyl-2-methylpyrimidine phosphate synthase] + L-histidyl-[4-amino-5-hydroxymethyl-2-methylpyrimidine phosphate synthase] + 2 Fe(3+) + 4 H2O = L-lysyl-[4-amino-5-hydroxymethyl-2-methylpyrimidine phosphate synthase] + (2S)-2-amino-5-hydroxy-4-oxopentanoyl-[4-amino-5-hydroxymethyl-2-methylpyrimidine phosphate synthase] + 4-amino-2-methyl-5-(phosphooxymethyl)pyrimidine + 3-oxopropanoate + 2 Fe(2+) + 2 H(+)</text>
        <dbReference type="Rhea" id="RHEA:65756"/>
        <dbReference type="Rhea" id="RHEA-COMP:16892"/>
        <dbReference type="Rhea" id="RHEA-COMP:16893"/>
        <dbReference type="Rhea" id="RHEA-COMP:16894"/>
        <dbReference type="Rhea" id="RHEA-COMP:16895"/>
        <dbReference type="ChEBI" id="CHEBI:15377"/>
        <dbReference type="ChEBI" id="CHEBI:15378"/>
        <dbReference type="ChEBI" id="CHEBI:29033"/>
        <dbReference type="ChEBI" id="CHEBI:29034"/>
        <dbReference type="ChEBI" id="CHEBI:29969"/>
        <dbReference type="ChEBI" id="CHEBI:29979"/>
        <dbReference type="ChEBI" id="CHEBI:33190"/>
        <dbReference type="ChEBI" id="CHEBI:58354"/>
        <dbReference type="ChEBI" id="CHEBI:143915"/>
        <dbReference type="ChEBI" id="CHEBI:157692"/>
    </reaction>
    <physiologicalReaction direction="left-to-right" evidence="11">
        <dbReference type="Rhea" id="RHEA:65757"/>
    </physiologicalReaction>
</comment>
<evidence type="ECO:0000259" key="12">
    <source>
        <dbReference type="Pfam" id="PF09084"/>
    </source>
</evidence>
<evidence type="ECO:0000256" key="9">
    <source>
        <dbReference type="ARBA" id="ARBA00023004"/>
    </source>
</evidence>
<dbReference type="GO" id="GO:0046872">
    <property type="term" value="F:metal ion binding"/>
    <property type="evidence" value="ECO:0007669"/>
    <property type="project" value="UniProtKB-KW"/>
</dbReference>
<keyword evidence="14" id="KW-1185">Reference proteome</keyword>
<evidence type="ECO:0000313" key="13">
    <source>
        <dbReference type="EMBL" id="KAA0596190.1"/>
    </source>
</evidence>
<comment type="function">
    <text evidence="1">Responsible for the formation of the pyrimidine heterocycle in the thiamine biosynthesis pathway. Catalyzes the formation of hydroxymethylpyrimidine phosphate (HMP-P) from histidine and pyridoxal phosphate (PLP). The protein uses PLP and the active site histidine to form HMP-P, generating an inactive enzyme. The enzyme can only undergo a single turnover, which suggests it is a suicide enzyme.</text>
</comment>
<evidence type="ECO:0000256" key="7">
    <source>
        <dbReference type="ARBA" id="ARBA00022898"/>
    </source>
</evidence>
<dbReference type="InterPro" id="IPR015168">
    <property type="entry name" value="SsuA/THI5"/>
</dbReference>
<name>A0A5A9GPC6_AZOLI</name>
<keyword evidence="9" id="KW-0408">Iron</keyword>
<dbReference type="PANTHER" id="PTHR31528:SF1">
    <property type="entry name" value="4-AMINO-5-HYDROXYMETHYL-2-METHYLPYRIMIDINE PHOSPHATE SYNTHASE THI11-RELATED"/>
    <property type="match status" value="1"/>
</dbReference>
<evidence type="ECO:0000256" key="10">
    <source>
        <dbReference type="ARBA" id="ARBA00033171"/>
    </source>
</evidence>
<evidence type="ECO:0000313" key="14">
    <source>
        <dbReference type="Proteomes" id="UP000324927"/>
    </source>
</evidence>
<proteinExistence type="inferred from homology"/>
<reference evidence="13 14" key="1">
    <citation type="submission" date="2019-08" db="EMBL/GenBank/DDBJ databases">
        <authorList>
            <person name="Grouzdev D."/>
            <person name="Tikhonova E."/>
            <person name="Kravchenko I."/>
        </authorList>
    </citation>
    <scope>NUCLEOTIDE SEQUENCE [LARGE SCALE GENOMIC DNA]</scope>
    <source>
        <strain evidence="13 14">59b</strain>
    </source>
</reference>
<evidence type="ECO:0000256" key="4">
    <source>
        <dbReference type="ARBA" id="ARBA00011738"/>
    </source>
</evidence>
<comment type="pathway">
    <text evidence="2">Cofactor biosynthesis; thiamine diphosphate biosynthesis.</text>
</comment>
<dbReference type="Gene3D" id="3.40.190.10">
    <property type="entry name" value="Periplasmic binding protein-like II"/>
    <property type="match status" value="2"/>
</dbReference>
<dbReference type="InterPro" id="IPR027939">
    <property type="entry name" value="NMT1/THI5"/>
</dbReference>
<dbReference type="InterPro" id="IPR006311">
    <property type="entry name" value="TAT_signal"/>
</dbReference>
<keyword evidence="5" id="KW-0808">Transferase</keyword>
<evidence type="ECO:0000256" key="6">
    <source>
        <dbReference type="ARBA" id="ARBA00022723"/>
    </source>
</evidence>
<evidence type="ECO:0000256" key="2">
    <source>
        <dbReference type="ARBA" id="ARBA00004948"/>
    </source>
</evidence>
<gene>
    <name evidence="13" type="ORF">FZ942_13590</name>
</gene>
<keyword evidence="8" id="KW-0784">Thiamine biosynthesis</keyword>
<comment type="subunit">
    <text evidence="4">Homodimer.</text>
</comment>
<keyword evidence="6" id="KW-0479">Metal-binding</keyword>
<feature type="domain" description="SsuA/THI5-like" evidence="12">
    <location>
        <begin position="52"/>
        <end position="257"/>
    </location>
</feature>
<evidence type="ECO:0000256" key="11">
    <source>
        <dbReference type="ARBA" id="ARBA00048179"/>
    </source>
</evidence>
<evidence type="ECO:0000256" key="8">
    <source>
        <dbReference type="ARBA" id="ARBA00022977"/>
    </source>
</evidence>
<comment type="similarity">
    <text evidence="3">Belongs to the NMT1/THI5 family.</text>
</comment>
<dbReference type="PROSITE" id="PS51318">
    <property type="entry name" value="TAT"/>
    <property type="match status" value="1"/>
</dbReference>
<dbReference type="Proteomes" id="UP000324927">
    <property type="component" value="Unassembled WGS sequence"/>
</dbReference>
<dbReference type="OrthoDB" id="7431968at2"/>
<dbReference type="GO" id="GO:0016740">
    <property type="term" value="F:transferase activity"/>
    <property type="evidence" value="ECO:0007669"/>
    <property type="project" value="UniProtKB-KW"/>
</dbReference>
<dbReference type="PANTHER" id="PTHR31528">
    <property type="entry name" value="4-AMINO-5-HYDROXYMETHYL-2-METHYLPYRIMIDINE PHOSPHATE SYNTHASE THI11-RELATED"/>
    <property type="match status" value="1"/>
</dbReference>
<dbReference type="EMBL" id="VTTN01000004">
    <property type="protein sequence ID" value="KAA0596190.1"/>
    <property type="molecule type" value="Genomic_DNA"/>
</dbReference>
<evidence type="ECO:0000256" key="3">
    <source>
        <dbReference type="ARBA" id="ARBA00009406"/>
    </source>
</evidence>
<keyword evidence="7" id="KW-0663">Pyridoxal phosphate</keyword>
<accession>A0A5A9GPC6</accession>
<dbReference type="Pfam" id="PF09084">
    <property type="entry name" value="NMT1"/>
    <property type="match status" value="1"/>
</dbReference>
<dbReference type="SUPFAM" id="SSF53850">
    <property type="entry name" value="Periplasmic binding protein-like II"/>
    <property type="match status" value="1"/>
</dbReference>